<dbReference type="RefSeq" id="WP_009856356.1">
    <property type="nucleotide sequence ID" value="NZ_JAAOCD010000006.1"/>
</dbReference>
<organism evidence="2 3">
    <name type="scientific">Rubrivivax benzoatilyticus</name>
    <dbReference type="NCBI Taxonomy" id="316997"/>
    <lineage>
        <taxon>Bacteria</taxon>
        <taxon>Pseudomonadati</taxon>
        <taxon>Pseudomonadota</taxon>
        <taxon>Betaproteobacteria</taxon>
        <taxon>Burkholderiales</taxon>
        <taxon>Sphaerotilaceae</taxon>
        <taxon>Rubrivivax</taxon>
    </lineage>
</organism>
<keyword evidence="3" id="KW-1185">Reference proteome</keyword>
<evidence type="ECO:0000313" key="2">
    <source>
        <dbReference type="EMBL" id="NHK99404.1"/>
    </source>
</evidence>
<gene>
    <name evidence="2" type="ORF">G7087_13545</name>
</gene>
<feature type="domain" description="Serine aminopeptidase S33" evidence="1">
    <location>
        <begin position="30"/>
        <end position="129"/>
    </location>
</feature>
<keyword evidence="2" id="KW-0378">Hydrolase</keyword>
<sequence>MNATPEPRFIDVDPGPQGRRFVLHHRPAGPVRGLVVHVHAFAEEMNKSRRMVAMQSRALAAAGFAVLQADLLGCGDSDGDFGDASWARWAADVHAAVRWLQARHDGAALPLWLWGQRAGSLVATEAAAALAAEGQPCHFLFWQPAPLGRVLLQQFLRLKAASELLGGQARAVMEQLRAEIAAGRSIEVAGYELAPALCDGLERATLQPPPAPPGRMVWLETSPVETPTLAPAGAATLAAWRDAGWQVDARALRGPAFWQTTEIEDAPALVDATVAALTAPQPLPAAQEAAA</sequence>
<dbReference type="InterPro" id="IPR017532">
    <property type="entry name" value="Hydrolase-2_PEP"/>
</dbReference>
<dbReference type="Proteomes" id="UP000802098">
    <property type="component" value="Unassembled WGS sequence"/>
</dbReference>
<evidence type="ECO:0000313" key="3">
    <source>
        <dbReference type="Proteomes" id="UP000802098"/>
    </source>
</evidence>
<evidence type="ECO:0000259" key="1">
    <source>
        <dbReference type="Pfam" id="PF12146"/>
    </source>
</evidence>
<comment type="caution">
    <text evidence="2">The sequence shown here is derived from an EMBL/GenBank/DDBJ whole genome shotgun (WGS) entry which is preliminary data.</text>
</comment>
<reference evidence="2 3" key="1">
    <citation type="submission" date="2020-03" db="EMBL/GenBank/DDBJ databases">
        <title>Rubrivivax benzoatilyticus JA2 (sequenced after 10 years sub-culturing).</title>
        <authorList>
            <person name="Gupta D."/>
            <person name="Chintalapati S."/>
            <person name="Chintalapati V.R."/>
        </authorList>
    </citation>
    <scope>NUCLEOTIDE SEQUENCE [LARGE SCALE GENOMIC DNA]</scope>
    <source>
        <strain evidence="2 3">JA2-Mal</strain>
    </source>
</reference>
<name>A0ABX0HWL2_9BURK</name>
<protein>
    <submittedName>
        <fullName evidence="2">Hydrolase 2, exosortase A system-associated</fullName>
    </submittedName>
</protein>
<dbReference type="Gene3D" id="3.40.50.1820">
    <property type="entry name" value="alpha/beta hydrolase"/>
    <property type="match status" value="1"/>
</dbReference>
<dbReference type="InterPro" id="IPR029058">
    <property type="entry name" value="AB_hydrolase_fold"/>
</dbReference>
<dbReference type="NCBIfam" id="TIGR03101">
    <property type="entry name" value="hydr2_PEP"/>
    <property type="match status" value="1"/>
</dbReference>
<dbReference type="GO" id="GO:0016787">
    <property type="term" value="F:hydrolase activity"/>
    <property type="evidence" value="ECO:0007669"/>
    <property type="project" value="UniProtKB-KW"/>
</dbReference>
<accession>A0ABX0HWL2</accession>
<dbReference type="Pfam" id="PF12146">
    <property type="entry name" value="Hydrolase_4"/>
    <property type="match status" value="1"/>
</dbReference>
<proteinExistence type="predicted"/>
<dbReference type="EMBL" id="JAAOCD010000006">
    <property type="protein sequence ID" value="NHK99404.1"/>
    <property type="molecule type" value="Genomic_DNA"/>
</dbReference>
<dbReference type="InterPro" id="IPR022742">
    <property type="entry name" value="Hydrolase_4"/>
</dbReference>
<dbReference type="SUPFAM" id="SSF53474">
    <property type="entry name" value="alpha/beta-Hydrolases"/>
    <property type="match status" value="1"/>
</dbReference>